<gene>
    <name evidence="2" type="ORF">M407DRAFT_242935</name>
</gene>
<dbReference type="OrthoDB" id="3155617at2759"/>
<evidence type="ECO:0000313" key="3">
    <source>
        <dbReference type="Proteomes" id="UP000054248"/>
    </source>
</evidence>
<feature type="compositionally biased region" description="Low complexity" evidence="1">
    <location>
        <begin position="58"/>
        <end position="70"/>
    </location>
</feature>
<dbReference type="HOGENOM" id="CLU_894860_0_0_1"/>
<accession>A0A0C3QD08</accession>
<sequence length="311" mass="35283">MASLTMDYSPMAHEHPHDIVFQQLLQTARLPSASLFRQDATSKPAHETPHRLQRRRTGSSVATRSSSSYDSEADEGYHADKDNGRRKLLKVSCDFFLEITPVSSRKTRCHACRTEIPQSTYRLRSIDTSESFHVTCFESNYNLEQGFGRIYPSSFKGSPSGRSADNCDRLDDGARALVKEWKIQRRREGLTEAAGPDTGIPVGIMDWPAELESQENRGRTGEKRPSVEVEDDFERKRARFARRNTEPWTTSQGVEEPLQVVPLLARTRSTGTSTRSYWRREDGMPDLTNLPTKLSDALKRLDGLARRFSSI</sequence>
<dbReference type="EMBL" id="KN822991">
    <property type="protein sequence ID" value="KIO28745.1"/>
    <property type="molecule type" value="Genomic_DNA"/>
</dbReference>
<proteinExistence type="predicted"/>
<organism evidence="2 3">
    <name type="scientific">Tulasnella calospora MUT 4182</name>
    <dbReference type="NCBI Taxonomy" id="1051891"/>
    <lineage>
        <taxon>Eukaryota</taxon>
        <taxon>Fungi</taxon>
        <taxon>Dikarya</taxon>
        <taxon>Basidiomycota</taxon>
        <taxon>Agaricomycotina</taxon>
        <taxon>Agaricomycetes</taxon>
        <taxon>Cantharellales</taxon>
        <taxon>Tulasnellaceae</taxon>
        <taxon>Tulasnella</taxon>
    </lineage>
</organism>
<dbReference type="Proteomes" id="UP000054248">
    <property type="component" value="Unassembled WGS sequence"/>
</dbReference>
<reference evidence="2 3" key="1">
    <citation type="submission" date="2014-04" db="EMBL/GenBank/DDBJ databases">
        <authorList>
            <consortium name="DOE Joint Genome Institute"/>
            <person name="Kuo A."/>
            <person name="Girlanda M."/>
            <person name="Perotto S."/>
            <person name="Kohler A."/>
            <person name="Nagy L.G."/>
            <person name="Floudas D."/>
            <person name="Copeland A."/>
            <person name="Barry K.W."/>
            <person name="Cichocki N."/>
            <person name="Veneault-Fourrey C."/>
            <person name="LaButti K."/>
            <person name="Lindquist E.A."/>
            <person name="Lipzen A."/>
            <person name="Lundell T."/>
            <person name="Morin E."/>
            <person name="Murat C."/>
            <person name="Sun H."/>
            <person name="Tunlid A."/>
            <person name="Henrissat B."/>
            <person name="Grigoriev I.V."/>
            <person name="Hibbett D.S."/>
            <person name="Martin F."/>
            <person name="Nordberg H.P."/>
            <person name="Cantor M.N."/>
            <person name="Hua S.X."/>
        </authorList>
    </citation>
    <scope>NUCLEOTIDE SEQUENCE [LARGE SCALE GENOMIC DNA]</scope>
    <source>
        <strain evidence="2 3">MUT 4182</strain>
    </source>
</reference>
<dbReference type="AlphaFoldDB" id="A0A0C3QD08"/>
<evidence type="ECO:0000256" key="1">
    <source>
        <dbReference type="SAM" id="MobiDB-lite"/>
    </source>
</evidence>
<evidence type="ECO:0000313" key="2">
    <source>
        <dbReference type="EMBL" id="KIO28745.1"/>
    </source>
</evidence>
<name>A0A0C3QD08_9AGAM</name>
<reference evidence="3" key="2">
    <citation type="submission" date="2015-01" db="EMBL/GenBank/DDBJ databases">
        <title>Evolutionary Origins and Diversification of the Mycorrhizal Mutualists.</title>
        <authorList>
            <consortium name="DOE Joint Genome Institute"/>
            <consortium name="Mycorrhizal Genomics Consortium"/>
            <person name="Kohler A."/>
            <person name="Kuo A."/>
            <person name="Nagy L.G."/>
            <person name="Floudas D."/>
            <person name="Copeland A."/>
            <person name="Barry K.W."/>
            <person name="Cichocki N."/>
            <person name="Veneault-Fourrey C."/>
            <person name="LaButti K."/>
            <person name="Lindquist E.A."/>
            <person name="Lipzen A."/>
            <person name="Lundell T."/>
            <person name="Morin E."/>
            <person name="Murat C."/>
            <person name="Riley R."/>
            <person name="Ohm R."/>
            <person name="Sun H."/>
            <person name="Tunlid A."/>
            <person name="Henrissat B."/>
            <person name="Grigoriev I.V."/>
            <person name="Hibbett D.S."/>
            <person name="Martin F."/>
        </authorList>
    </citation>
    <scope>NUCLEOTIDE SEQUENCE [LARGE SCALE GENOMIC DNA]</scope>
    <source>
        <strain evidence="3">MUT 4182</strain>
    </source>
</reference>
<feature type="region of interest" description="Disordered" evidence="1">
    <location>
        <begin position="37"/>
        <end position="80"/>
    </location>
</feature>
<keyword evidence="3" id="KW-1185">Reference proteome</keyword>
<protein>
    <submittedName>
        <fullName evidence="2">Uncharacterized protein</fullName>
    </submittedName>
</protein>